<name>A0A8H7S783_9FUNG</name>
<reference evidence="3 4" key="1">
    <citation type="submission" date="2020-12" db="EMBL/GenBank/DDBJ databases">
        <title>Metabolic potential, ecology and presence of endohyphal bacteria is reflected in genomic diversity of Mucoromycotina.</title>
        <authorList>
            <person name="Muszewska A."/>
            <person name="Okrasinska A."/>
            <person name="Steczkiewicz K."/>
            <person name="Drgas O."/>
            <person name="Orlowska M."/>
            <person name="Perlinska-Lenart U."/>
            <person name="Aleksandrzak-Piekarczyk T."/>
            <person name="Szatraj K."/>
            <person name="Zielenkiewicz U."/>
            <person name="Pilsyk S."/>
            <person name="Malc E."/>
            <person name="Mieczkowski P."/>
            <person name="Kruszewska J.S."/>
            <person name="Biernat P."/>
            <person name="Pawlowska J."/>
        </authorList>
    </citation>
    <scope>NUCLEOTIDE SEQUENCE [LARGE SCALE GENOMIC DNA]</scope>
    <source>
        <strain evidence="3 4">CBS 142.35</strain>
    </source>
</reference>
<feature type="non-terminal residue" evidence="3">
    <location>
        <position position="1"/>
    </location>
</feature>
<dbReference type="Proteomes" id="UP000646827">
    <property type="component" value="Unassembled WGS sequence"/>
</dbReference>
<dbReference type="GO" id="GO:0005794">
    <property type="term" value="C:Golgi apparatus"/>
    <property type="evidence" value="ECO:0007669"/>
    <property type="project" value="TreeGrafter"/>
</dbReference>
<dbReference type="InterPro" id="IPR040410">
    <property type="entry name" value="UPF0658_Golgi"/>
</dbReference>
<feature type="transmembrane region" description="Helical" evidence="2">
    <location>
        <begin position="186"/>
        <end position="212"/>
    </location>
</feature>
<keyword evidence="2" id="KW-0472">Membrane</keyword>
<keyword evidence="2" id="KW-1133">Transmembrane helix</keyword>
<evidence type="ECO:0000313" key="3">
    <source>
        <dbReference type="EMBL" id="KAG2223410.1"/>
    </source>
</evidence>
<evidence type="ECO:0000313" key="4">
    <source>
        <dbReference type="Proteomes" id="UP000646827"/>
    </source>
</evidence>
<feature type="transmembrane region" description="Helical" evidence="2">
    <location>
        <begin position="140"/>
        <end position="165"/>
    </location>
</feature>
<feature type="transmembrane region" description="Helical" evidence="2">
    <location>
        <begin position="12"/>
        <end position="33"/>
    </location>
</feature>
<feature type="transmembrane region" description="Helical" evidence="2">
    <location>
        <begin position="218"/>
        <end position="238"/>
    </location>
</feature>
<dbReference type="OrthoDB" id="2448307at2759"/>
<comment type="caution">
    <text evidence="3">The sequence shown here is derived from an EMBL/GenBank/DDBJ whole genome shotgun (WGS) entry which is preliminary data.</text>
</comment>
<protein>
    <submittedName>
        <fullName evidence="3">Uncharacterized protein</fullName>
    </submittedName>
</protein>
<dbReference type="AlphaFoldDB" id="A0A8H7S783"/>
<evidence type="ECO:0000256" key="1">
    <source>
        <dbReference type="SAM" id="MobiDB-lite"/>
    </source>
</evidence>
<accession>A0A8H7S783</accession>
<feature type="transmembrane region" description="Helical" evidence="2">
    <location>
        <begin position="100"/>
        <end position="120"/>
    </location>
</feature>
<feature type="transmembrane region" description="Helical" evidence="2">
    <location>
        <begin position="250"/>
        <end position="271"/>
    </location>
</feature>
<dbReference type="EMBL" id="JAEPRB010000061">
    <property type="protein sequence ID" value="KAG2223410.1"/>
    <property type="molecule type" value="Genomic_DNA"/>
</dbReference>
<sequence>RERLFESKWSKWFLALALMQVIVTVPILIVTLIKVETSTHINDIASPEHIFGSSDASSFKNYLRDKVIRVRMENIWFILYEIWKLWLVFDAILQANSLTVIASAAFTCFSGALGIMQIVESINCLNSLTSECPDSLPLNLYLQIAMTSVVWLIAIPTAFVAFMLYKDYGWNLVERTGPDKRLQDMYYTVQCFTLMIKIDIFFEVLLLVFYAVCANQVKALWIAATVLTLICLITLLLGREAIAKEKHWMMSLFSLFQGGIIFINLGVMAMVTDTKDVWYTLSIYGCASVVIVVFTLVMAVRCQRNFGRGLQPHVNWSLYRKASKTSTNLEGGNSHQQERHHRRSNRRRQREHHHTVTIPAPLPPPHASNNSHISIYETLPESNNMTENKNDSSDNKNNDNKIEDEPSLTSTSSATRVPPSVFTEYYRLQYQAKR</sequence>
<gene>
    <name evidence="3" type="ORF">INT45_001716</name>
</gene>
<keyword evidence="2" id="KW-0812">Transmembrane</keyword>
<feature type="region of interest" description="Disordered" evidence="1">
    <location>
        <begin position="325"/>
        <end position="416"/>
    </location>
</feature>
<proteinExistence type="predicted"/>
<evidence type="ECO:0000256" key="2">
    <source>
        <dbReference type="SAM" id="Phobius"/>
    </source>
</evidence>
<keyword evidence="4" id="KW-1185">Reference proteome</keyword>
<organism evidence="3 4">
    <name type="scientific">Circinella minor</name>
    <dbReference type="NCBI Taxonomy" id="1195481"/>
    <lineage>
        <taxon>Eukaryota</taxon>
        <taxon>Fungi</taxon>
        <taxon>Fungi incertae sedis</taxon>
        <taxon>Mucoromycota</taxon>
        <taxon>Mucoromycotina</taxon>
        <taxon>Mucoromycetes</taxon>
        <taxon>Mucorales</taxon>
        <taxon>Lichtheimiaceae</taxon>
        <taxon>Circinella</taxon>
    </lineage>
</organism>
<dbReference type="PANTHER" id="PTHR34391">
    <property type="entry name" value="UPF0658 GOLGI APPARATUS MEMBRANE PROTEIN C1952.10C-RELATED"/>
    <property type="match status" value="1"/>
</dbReference>
<dbReference type="PANTHER" id="PTHR34391:SF1">
    <property type="entry name" value="UPF0658 GOLGI APPARATUS MEMBRANE PROTEIN C1952.10C-RELATED"/>
    <property type="match status" value="1"/>
</dbReference>
<feature type="transmembrane region" description="Helical" evidence="2">
    <location>
        <begin position="277"/>
        <end position="300"/>
    </location>
</feature>
<feature type="compositionally biased region" description="Basic and acidic residues" evidence="1">
    <location>
        <begin position="388"/>
        <end position="404"/>
    </location>
</feature>
<feature type="transmembrane region" description="Helical" evidence="2">
    <location>
        <begin position="75"/>
        <end position="93"/>
    </location>
</feature>
<feature type="compositionally biased region" description="Basic residues" evidence="1">
    <location>
        <begin position="338"/>
        <end position="355"/>
    </location>
</feature>